<protein>
    <recommendedName>
        <fullName evidence="1">DNA-directed DNA polymerase</fullName>
        <ecNumber evidence="1">2.7.7.7</ecNumber>
    </recommendedName>
</protein>
<keyword evidence="4" id="KW-0175">Coiled coil</keyword>
<evidence type="ECO:0000256" key="3">
    <source>
        <dbReference type="ARBA" id="ARBA00049244"/>
    </source>
</evidence>
<dbReference type="GO" id="GO:0006261">
    <property type="term" value="P:DNA-templated DNA replication"/>
    <property type="evidence" value="ECO:0007669"/>
    <property type="project" value="InterPro"/>
</dbReference>
<dbReference type="SUPFAM" id="SSF56672">
    <property type="entry name" value="DNA/RNA polymerases"/>
    <property type="match status" value="1"/>
</dbReference>
<dbReference type="PANTHER" id="PTHR10133:SF27">
    <property type="entry name" value="DNA POLYMERASE NU"/>
    <property type="match status" value="1"/>
</dbReference>
<keyword evidence="7" id="KW-1185">Reference proteome</keyword>
<dbReference type="InterPro" id="IPR002298">
    <property type="entry name" value="DNA_polymerase_A"/>
</dbReference>
<evidence type="ECO:0000256" key="2">
    <source>
        <dbReference type="ARBA" id="ARBA00022705"/>
    </source>
</evidence>
<reference evidence="7" key="1">
    <citation type="submission" date="2017-04" db="EMBL/GenBank/DDBJ databases">
        <authorList>
            <person name="Varghese N."/>
            <person name="Submissions S."/>
        </authorList>
    </citation>
    <scope>NUCLEOTIDE SEQUENCE [LARGE SCALE GENOMIC DNA]</scope>
    <source>
        <strain evidence="7">VDS</strain>
    </source>
</reference>
<evidence type="ECO:0000256" key="4">
    <source>
        <dbReference type="SAM" id="Coils"/>
    </source>
</evidence>
<evidence type="ECO:0000259" key="5">
    <source>
        <dbReference type="SMART" id="SM00482"/>
    </source>
</evidence>
<evidence type="ECO:0000256" key="1">
    <source>
        <dbReference type="ARBA" id="ARBA00012417"/>
    </source>
</evidence>
<evidence type="ECO:0000313" key="6">
    <source>
        <dbReference type="EMBL" id="SMG06809.1"/>
    </source>
</evidence>
<name>A0A1X7HZD0_9CORY</name>
<dbReference type="STRING" id="1610489.SAMN06295981_0201"/>
<feature type="domain" description="DNA-directed DNA polymerase family A palm" evidence="5">
    <location>
        <begin position="185"/>
        <end position="376"/>
    </location>
</feature>
<dbReference type="OrthoDB" id="5196455at2"/>
<sequence>MELTRQIAAKLRIDGYARREHTVMWRVGQIERSGLRVDIDAAEQRIEAQRRLLDRDFQRLRDIAGVPLRGKAPHLQAAGKAAIAATFQRLGVDPPRTKKGALALNQEALSQLVEHHPGNTGVNELVDVLQKVGRQRTFAETVLKHVSHDRVHPAIRADQATGRISVTKPGLTTMGKRERQLVLERALILPDTDDEVLIAADLSQIDARAMAVLSGDPGYIRAFAEGEDYHSAMAEALFGAHEWDRAGHHPRRSEAKVVVHATTYGMGALGLSKAAGIDENEAKRLLGRLDMQFPALASYKRVIREEAGRKQVLRTPHGRTVRIEPGREWTQAPAAMGQGTARDLMMDGILRLPNWLASRLRLIVHDEVVLSVPRDRIDEASTALLDALQFDFSVSSGSTVPVRAGLSAPGRDWADCYRDEVPWPETAWEHRQQDSCDDPECTWHEEL</sequence>
<dbReference type="PANTHER" id="PTHR10133">
    <property type="entry name" value="DNA POLYMERASE I"/>
    <property type="match status" value="1"/>
</dbReference>
<organism evidence="6 7">
    <name type="scientific">Corynebacterium pollutisoli</name>
    <dbReference type="NCBI Taxonomy" id="1610489"/>
    <lineage>
        <taxon>Bacteria</taxon>
        <taxon>Bacillati</taxon>
        <taxon>Actinomycetota</taxon>
        <taxon>Actinomycetes</taxon>
        <taxon>Mycobacteriales</taxon>
        <taxon>Corynebacteriaceae</taxon>
        <taxon>Corynebacterium</taxon>
    </lineage>
</organism>
<proteinExistence type="predicted"/>
<dbReference type="EC" id="2.7.7.7" evidence="1"/>
<dbReference type="Pfam" id="PF00476">
    <property type="entry name" value="DNA_pol_A"/>
    <property type="match status" value="1"/>
</dbReference>
<dbReference type="PRINTS" id="PR00868">
    <property type="entry name" value="DNAPOLI"/>
</dbReference>
<feature type="coiled-coil region" evidence="4">
    <location>
        <begin position="32"/>
        <end position="59"/>
    </location>
</feature>
<dbReference type="InterPro" id="IPR001098">
    <property type="entry name" value="DNA-dir_DNA_pol_A_palm_dom"/>
</dbReference>
<dbReference type="Gene3D" id="1.10.150.20">
    <property type="entry name" value="5' to 3' exonuclease, C-terminal subdomain"/>
    <property type="match status" value="1"/>
</dbReference>
<dbReference type="EMBL" id="FXAR01000001">
    <property type="protein sequence ID" value="SMG06809.1"/>
    <property type="molecule type" value="Genomic_DNA"/>
</dbReference>
<dbReference type="InterPro" id="IPR043502">
    <property type="entry name" value="DNA/RNA_pol_sf"/>
</dbReference>
<dbReference type="AlphaFoldDB" id="A0A1X7HZD0"/>
<keyword evidence="2" id="KW-0235">DNA replication</keyword>
<dbReference type="GO" id="GO:0003887">
    <property type="term" value="F:DNA-directed DNA polymerase activity"/>
    <property type="evidence" value="ECO:0007669"/>
    <property type="project" value="UniProtKB-EC"/>
</dbReference>
<dbReference type="Proteomes" id="UP000193309">
    <property type="component" value="Unassembled WGS sequence"/>
</dbReference>
<comment type="catalytic activity">
    <reaction evidence="3">
        <text>DNA(n) + a 2'-deoxyribonucleoside 5'-triphosphate = DNA(n+1) + diphosphate</text>
        <dbReference type="Rhea" id="RHEA:22508"/>
        <dbReference type="Rhea" id="RHEA-COMP:17339"/>
        <dbReference type="Rhea" id="RHEA-COMP:17340"/>
        <dbReference type="ChEBI" id="CHEBI:33019"/>
        <dbReference type="ChEBI" id="CHEBI:61560"/>
        <dbReference type="ChEBI" id="CHEBI:173112"/>
        <dbReference type="EC" id="2.7.7.7"/>
    </reaction>
</comment>
<gene>
    <name evidence="6" type="ORF">SAMN06295981_0201</name>
</gene>
<dbReference type="Gene3D" id="3.30.70.370">
    <property type="match status" value="1"/>
</dbReference>
<dbReference type="RefSeq" id="WP_143337442.1">
    <property type="nucleotide sequence ID" value="NZ_FXAR01000001.1"/>
</dbReference>
<accession>A0A1X7HZD0</accession>
<evidence type="ECO:0000313" key="7">
    <source>
        <dbReference type="Proteomes" id="UP000193309"/>
    </source>
</evidence>
<dbReference type="GO" id="GO:0003677">
    <property type="term" value="F:DNA binding"/>
    <property type="evidence" value="ECO:0007669"/>
    <property type="project" value="InterPro"/>
</dbReference>
<dbReference type="GO" id="GO:0006302">
    <property type="term" value="P:double-strand break repair"/>
    <property type="evidence" value="ECO:0007669"/>
    <property type="project" value="TreeGrafter"/>
</dbReference>
<dbReference type="SMART" id="SM00482">
    <property type="entry name" value="POLAc"/>
    <property type="match status" value="1"/>
</dbReference>